<keyword evidence="2" id="KW-0326">Glycosidase</keyword>
<dbReference type="SUPFAM" id="SSF51445">
    <property type="entry name" value="(Trans)glycosidases"/>
    <property type="match status" value="1"/>
</dbReference>
<dbReference type="Pfam" id="PF00128">
    <property type="entry name" value="Alpha-amylase"/>
    <property type="match status" value="1"/>
</dbReference>
<dbReference type="InterPro" id="IPR014756">
    <property type="entry name" value="Ig_E-set"/>
</dbReference>
<dbReference type="CDD" id="cd11338">
    <property type="entry name" value="AmyAc_CMD"/>
    <property type="match status" value="1"/>
</dbReference>
<dbReference type="GO" id="GO:0004553">
    <property type="term" value="F:hydrolase activity, hydrolyzing O-glycosyl compounds"/>
    <property type="evidence" value="ECO:0007669"/>
    <property type="project" value="InterPro"/>
</dbReference>
<dbReference type="InterPro" id="IPR013783">
    <property type="entry name" value="Ig-like_fold"/>
</dbReference>
<evidence type="ECO:0000313" key="5">
    <source>
        <dbReference type="Proteomes" id="UP000230161"/>
    </source>
</evidence>
<dbReference type="InterPro" id="IPR017853">
    <property type="entry name" value="GH"/>
</dbReference>
<accession>A0A2M9BCV5</accession>
<dbReference type="CDD" id="cd02857">
    <property type="entry name" value="E_set_CDase_PDE_N"/>
    <property type="match status" value="1"/>
</dbReference>
<comment type="caution">
    <text evidence="4">The sequence shown here is derived from an EMBL/GenBank/DDBJ whole genome shotgun (WGS) entry which is preliminary data.</text>
</comment>
<organism evidence="4 5">
    <name type="scientific">Compostimonas suwonensis</name>
    <dbReference type="NCBI Taxonomy" id="1048394"/>
    <lineage>
        <taxon>Bacteria</taxon>
        <taxon>Bacillati</taxon>
        <taxon>Actinomycetota</taxon>
        <taxon>Actinomycetes</taxon>
        <taxon>Micrococcales</taxon>
        <taxon>Microbacteriaceae</taxon>
        <taxon>Compostimonas</taxon>
    </lineage>
</organism>
<dbReference type="GO" id="GO:0005975">
    <property type="term" value="P:carbohydrate metabolic process"/>
    <property type="evidence" value="ECO:0007669"/>
    <property type="project" value="InterPro"/>
</dbReference>
<feature type="domain" description="Glycosyl hydrolase family 13 catalytic" evidence="3">
    <location>
        <begin position="139"/>
        <end position="529"/>
    </location>
</feature>
<dbReference type="Gene3D" id="3.20.20.80">
    <property type="entry name" value="Glycosidases"/>
    <property type="match status" value="1"/>
</dbReference>
<protein>
    <submittedName>
        <fullName evidence="4">Alpha-glucosidase</fullName>
    </submittedName>
</protein>
<evidence type="ECO:0000259" key="3">
    <source>
        <dbReference type="SMART" id="SM00642"/>
    </source>
</evidence>
<dbReference type="Proteomes" id="UP000230161">
    <property type="component" value="Unassembled WGS sequence"/>
</dbReference>
<sequence>MHHASLDHIDPLLPHHDGSELYVSDQAPVLGGLVRVRLRTPERIGAVRSVHTRSNPDHEPRFAVASLIASVDGWQWWEAEIEVENPVHRYRFHVMLENEVQLWVNATGTHTTETRDVDDFVLAAYPAAPEWARSSVLYQVFPDRFARSAAADAHPTPDWAIAAEWGDPVDVIPPGRSQQFYGGDLDGVREHLDHLERLGANLLYLTPVFPARSNHRYDASSFTEVDPLLGGDDALVRLVEAAHERGLKVIGDLTTNHCGDGHEWFRAAYGDPDAPESEFFYWLDDAHTQYVSWLGVPSLPKFNWNSRELRRRFIDGPDSVVARWLGAPYSLDGWRIDVSNMTGRYLDEDLNREVRQTIRRTMIAVNPNTILLGESTNDPAGDFDGDAWHGAMTYANFTRPVWSWLSEPGSRAEGGIGFALSAVPAFTGAQLLEAHRAFAAGLPWRTRLSTMNALDTHDTPRFLTSALPGAVPVAFGLAATLPGIPVIFAGDEFGLTGEDGEASRTPLPWADVAASASTIELYSRTIAVRRSHPALNGGGIRWLHASDDVLVFVRESAEESVLVVAARAAFSVVLPAGSVALGTEGGRVAGDGVRAGSAAAAGPGVGSLAVDEHGRLTADADTRLIGDALLALAEPHRPLLAAADDAPASPALRLTGEGPSFTAWSLPGVTLPPFAPEGTILALA</sequence>
<gene>
    <name evidence="4" type="ORF">CLV54_3140</name>
</gene>
<proteinExistence type="predicted"/>
<keyword evidence="5" id="KW-1185">Reference proteome</keyword>
<evidence type="ECO:0000256" key="2">
    <source>
        <dbReference type="ARBA" id="ARBA00023295"/>
    </source>
</evidence>
<dbReference type="PANTHER" id="PTHR10357">
    <property type="entry name" value="ALPHA-AMYLASE FAMILY MEMBER"/>
    <property type="match status" value="1"/>
</dbReference>
<evidence type="ECO:0000256" key="1">
    <source>
        <dbReference type="ARBA" id="ARBA00022801"/>
    </source>
</evidence>
<dbReference type="SUPFAM" id="SSF81296">
    <property type="entry name" value="E set domains"/>
    <property type="match status" value="1"/>
</dbReference>
<dbReference type="AlphaFoldDB" id="A0A2M9BCV5"/>
<dbReference type="PANTHER" id="PTHR10357:SF210">
    <property type="entry name" value="MALTODEXTRIN GLUCOSIDASE"/>
    <property type="match status" value="1"/>
</dbReference>
<reference evidence="4 5" key="1">
    <citation type="submission" date="2017-11" db="EMBL/GenBank/DDBJ databases">
        <title>Genomic Encyclopedia of Archaeal and Bacterial Type Strains, Phase II (KMG-II): From Individual Species to Whole Genera.</title>
        <authorList>
            <person name="Goeker M."/>
        </authorList>
    </citation>
    <scope>NUCLEOTIDE SEQUENCE [LARGE SCALE GENOMIC DNA]</scope>
    <source>
        <strain evidence="4 5">DSM 25625</strain>
    </source>
</reference>
<name>A0A2M9BCV5_9MICO</name>
<dbReference type="InterPro" id="IPR006047">
    <property type="entry name" value="GH13_cat_dom"/>
</dbReference>
<evidence type="ECO:0000313" key="4">
    <source>
        <dbReference type="EMBL" id="PJJ55786.1"/>
    </source>
</evidence>
<dbReference type="EMBL" id="PGFB01000005">
    <property type="protein sequence ID" value="PJJ55786.1"/>
    <property type="molecule type" value="Genomic_DNA"/>
</dbReference>
<dbReference type="SMART" id="SM00642">
    <property type="entry name" value="Aamy"/>
    <property type="match status" value="1"/>
</dbReference>
<keyword evidence="1" id="KW-0378">Hydrolase</keyword>
<dbReference type="Gene3D" id="2.60.40.10">
    <property type="entry name" value="Immunoglobulins"/>
    <property type="match status" value="1"/>
</dbReference>
<dbReference type="RefSeq" id="WP_211294571.1">
    <property type="nucleotide sequence ID" value="NZ_PGFB01000005.1"/>
</dbReference>
<dbReference type="InterPro" id="IPR004185">
    <property type="entry name" value="Glyco_hydro_13_lg-like_dom"/>
</dbReference>